<protein>
    <submittedName>
        <fullName evidence="9">Putative HC-toxin efflux carrier TOXA</fullName>
    </submittedName>
</protein>
<feature type="transmembrane region" description="Helical" evidence="7">
    <location>
        <begin position="333"/>
        <end position="353"/>
    </location>
</feature>
<feature type="transmembrane region" description="Helical" evidence="7">
    <location>
        <begin position="159"/>
        <end position="180"/>
    </location>
</feature>
<feature type="transmembrane region" description="Helical" evidence="7">
    <location>
        <begin position="192"/>
        <end position="210"/>
    </location>
</feature>
<feature type="transmembrane region" description="Helical" evidence="7">
    <location>
        <begin position="66"/>
        <end position="92"/>
    </location>
</feature>
<feature type="transmembrane region" description="Helical" evidence="7">
    <location>
        <begin position="432"/>
        <end position="452"/>
    </location>
</feature>
<evidence type="ECO:0000256" key="6">
    <source>
        <dbReference type="SAM" id="MobiDB-lite"/>
    </source>
</evidence>
<dbReference type="InterPro" id="IPR011701">
    <property type="entry name" value="MFS"/>
</dbReference>
<dbReference type="SUPFAM" id="SSF103473">
    <property type="entry name" value="MFS general substrate transporter"/>
    <property type="match status" value="1"/>
</dbReference>
<name>A0A0N1HIE5_9EURO</name>
<feature type="compositionally biased region" description="Basic and acidic residues" evidence="6">
    <location>
        <begin position="19"/>
        <end position="29"/>
    </location>
</feature>
<dbReference type="Proteomes" id="UP000038010">
    <property type="component" value="Unassembled WGS sequence"/>
</dbReference>
<feature type="transmembrane region" description="Helical" evidence="7">
    <location>
        <begin position="400"/>
        <end position="420"/>
    </location>
</feature>
<feature type="transmembrane region" description="Helical" evidence="7">
    <location>
        <begin position="134"/>
        <end position="153"/>
    </location>
</feature>
<dbReference type="PROSITE" id="PS50850">
    <property type="entry name" value="MFS"/>
    <property type="match status" value="1"/>
</dbReference>
<feature type="domain" description="Major facilitator superfamily (MFS) profile" evidence="8">
    <location>
        <begin position="69"/>
        <end position="564"/>
    </location>
</feature>
<reference evidence="9 10" key="1">
    <citation type="submission" date="2015-06" db="EMBL/GenBank/DDBJ databases">
        <title>Draft genome of the ant-associated black yeast Phialophora attae CBS 131958.</title>
        <authorList>
            <person name="Moreno L.F."/>
            <person name="Stielow B.J."/>
            <person name="de Hoog S."/>
            <person name="Vicente V.A."/>
            <person name="Weiss V.A."/>
            <person name="de Vries M."/>
            <person name="Cruz L.M."/>
            <person name="Souza E.M."/>
        </authorList>
    </citation>
    <scope>NUCLEOTIDE SEQUENCE [LARGE SCALE GENOMIC DNA]</scope>
    <source>
        <strain evidence="9 10">CBS 131958</strain>
    </source>
</reference>
<dbReference type="RefSeq" id="XP_018006053.1">
    <property type="nucleotide sequence ID" value="XM_018143229.1"/>
</dbReference>
<dbReference type="Gene3D" id="1.20.1250.20">
    <property type="entry name" value="MFS general substrate transporter like domains"/>
    <property type="match status" value="1"/>
</dbReference>
<dbReference type="GO" id="GO:0005886">
    <property type="term" value="C:plasma membrane"/>
    <property type="evidence" value="ECO:0007669"/>
    <property type="project" value="TreeGrafter"/>
</dbReference>
<evidence type="ECO:0000313" key="9">
    <source>
        <dbReference type="EMBL" id="KPI46090.1"/>
    </source>
</evidence>
<evidence type="ECO:0000256" key="1">
    <source>
        <dbReference type="ARBA" id="ARBA00004141"/>
    </source>
</evidence>
<sequence length="564" mass="60695">MSEKGSMKSVEAAAEATPEDGRRRSKDVVDQDSSEVISAESDEKAMATIDDETPTDDPEKMSGLPLYATITVVIFMMFCLAIEMTIISTAIPRITDEFQSLSDIGWYGSSYFMCIAAFQPAWGKLLKYFPIKFVFPAAAVGFCIGCIICAVAQNSETLIAGRAVMGALGAGLAPGVYTVVAHIAPPKQKPMYMGALGAVFGIASVVGPPLGGVFTDHATWRWVFWINLPIIAPAIILFLIFFRQPKSTYEPHSTPLKEKFLQLDLPGSFIILGSVICYLLAMQEGGTEYAWNSARIIGLLVGFGLLLILFCVEQYFAGERAVFQGNLVKNRTLVVMWWIAFFITGAFQLVLYYVPVYFQSTRDVSAASSGVNILALVLSCSFFVILSGGIMAFWGRYVELLLIGSVPLCVGAGLLVTLGRHTSTGKYVGYELLLGTGIGLNLQIPIMVAQSIVPQNDVSTVSSIVLWGQTMGSAILVSAGQAGFANKLLDALPSDAPNVNPYQVLTIGASELADFFEGDELNGVLDAYMEGLKVPFIMTVVVMCVASVIVPIAKRGSIKGKIPM</sequence>
<dbReference type="Pfam" id="PF07690">
    <property type="entry name" value="MFS_1"/>
    <property type="match status" value="1"/>
</dbReference>
<dbReference type="GO" id="GO:0022857">
    <property type="term" value="F:transmembrane transporter activity"/>
    <property type="evidence" value="ECO:0007669"/>
    <property type="project" value="InterPro"/>
</dbReference>
<evidence type="ECO:0000256" key="7">
    <source>
        <dbReference type="SAM" id="Phobius"/>
    </source>
</evidence>
<dbReference type="EMBL" id="LFJN01000001">
    <property type="protein sequence ID" value="KPI46090.1"/>
    <property type="molecule type" value="Genomic_DNA"/>
</dbReference>
<dbReference type="InterPro" id="IPR036259">
    <property type="entry name" value="MFS_trans_sf"/>
</dbReference>
<feature type="transmembrane region" description="Helical" evidence="7">
    <location>
        <begin position="534"/>
        <end position="553"/>
    </location>
</feature>
<feature type="transmembrane region" description="Helical" evidence="7">
    <location>
        <begin position="263"/>
        <end position="281"/>
    </location>
</feature>
<feature type="transmembrane region" description="Helical" evidence="7">
    <location>
        <begin position="373"/>
        <end position="393"/>
    </location>
</feature>
<comment type="caution">
    <text evidence="9">The sequence shown here is derived from an EMBL/GenBank/DDBJ whole genome shotgun (WGS) entry which is preliminary data.</text>
</comment>
<keyword evidence="5 7" id="KW-0472">Membrane</keyword>
<dbReference type="PANTHER" id="PTHR23501">
    <property type="entry name" value="MAJOR FACILITATOR SUPERFAMILY"/>
    <property type="match status" value="1"/>
</dbReference>
<accession>A0A0N1HIE5</accession>
<evidence type="ECO:0000256" key="5">
    <source>
        <dbReference type="ARBA" id="ARBA00023136"/>
    </source>
</evidence>
<feature type="transmembrane region" description="Helical" evidence="7">
    <location>
        <begin position="293"/>
        <end position="312"/>
    </location>
</feature>
<dbReference type="InterPro" id="IPR020846">
    <property type="entry name" value="MFS_dom"/>
</dbReference>
<evidence type="ECO:0000259" key="8">
    <source>
        <dbReference type="PROSITE" id="PS50850"/>
    </source>
</evidence>
<feature type="region of interest" description="Disordered" evidence="6">
    <location>
        <begin position="1"/>
        <end position="58"/>
    </location>
</feature>
<evidence type="ECO:0000256" key="4">
    <source>
        <dbReference type="ARBA" id="ARBA00022989"/>
    </source>
</evidence>
<evidence type="ECO:0000256" key="2">
    <source>
        <dbReference type="ARBA" id="ARBA00022448"/>
    </source>
</evidence>
<keyword evidence="4 7" id="KW-1133">Transmembrane helix</keyword>
<evidence type="ECO:0000256" key="3">
    <source>
        <dbReference type="ARBA" id="ARBA00022692"/>
    </source>
</evidence>
<dbReference type="GeneID" id="28735099"/>
<keyword evidence="10" id="KW-1185">Reference proteome</keyword>
<feature type="transmembrane region" description="Helical" evidence="7">
    <location>
        <begin position="222"/>
        <end position="242"/>
    </location>
</feature>
<evidence type="ECO:0000313" key="10">
    <source>
        <dbReference type="Proteomes" id="UP000038010"/>
    </source>
</evidence>
<dbReference type="AlphaFoldDB" id="A0A0N1HIE5"/>
<gene>
    <name evidence="9" type="ORF">AB675_319</name>
</gene>
<dbReference type="VEuPathDB" id="FungiDB:AB675_319"/>
<dbReference type="OrthoDB" id="10021397at2759"/>
<proteinExistence type="predicted"/>
<dbReference type="PANTHER" id="PTHR23501:SF177">
    <property type="entry name" value="MAJOR FACILITATOR SUPERFAMILY (MFS) PROFILE DOMAIN-CONTAINING PROTEIN-RELATED"/>
    <property type="match status" value="1"/>
</dbReference>
<feature type="transmembrane region" description="Helical" evidence="7">
    <location>
        <begin position="104"/>
        <end position="122"/>
    </location>
</feature>
<keyword evidence="3 7" id="KW-0812">Transmembrane</keyword>
<organism evidence="9 10">
    <name type="scientific">Cyphellophora attinorum</name>
    <dbReference type="NCBI Taxonomy" id="1664694"/>
    <lineage>
        <taxon>Eukaryota</taxon>
        <taxon>Fungi</taxon>
        <taxon>Dikarya</taxon>
        <taxon>Ascomycota</taxon>
        <taxon>Pezizomycotina</taxon>
        <taxon>Eurotiomycetes</taxon>
        <taxon>Chaetothyriomycetidae</taxon>
        <taxon>Chaetothyriales</taxon>
        <taxon>Cyphellophoraceae</taxon>
        <taxon>Cyphellophora</taxon>
    </lineage>
</organism>
<keyword evidence="2" id="KW-0813">Transport</keyword>
<dbReference type="CDD" id="cd17502">
    <property type="entry name" value="MFS_Azr1_MDR_like"/>
    <property type="match status" value="1"/>
</dbReference>
<comment type="subcellular location">
    <subcellularLocation>
        <location evidence="1">Membrane</location>
        <topology evidence="1">Multi-pass membrane protein</topology>
    </subcellularLocation>
</comment>